<dbReference type="SMART" id="SM00360">
    <property type="entry name" value="RRM"/>
    <property type="match status" value="2"/>
</dbReference>
<dbReference type="SUPFAM" id="SSF54928">
    <property type="entry name" value="RNA-binding domain, RBD"/>
    <property type="match status" value="1"/>
</dbReference>
<dbReference type="PANTHER" id="PTHR10501">
    <property type="entry name" value="U1 SMALL NUCLEAR RIBONUCLEOPROTEIN A/U2 SMALL NUCLEAR RIBONUCLEOPROTEIN B"/>
    <property type="match status" value="1"/>
</dbReference>
<gene>
    <name evidence="4" type="ORF">PPAR00522_LOCUS7274</name>
</gene>
<name>A0A7S0UW09_9CHLO</name>
<organism evidence="4">
    <name type="scientific">Polytomella parva</name>
    <dbReference type="NCBI Taxonomy" id="51329"/>
    <lineage>
        <taxon>Eukaryota</taxon>
        <taxon>Viridiplantae</taxon>
        <taxon>Chlorophyta</taxon>
        <taxon>core chlorophytes</taxon>
        <taxon>Chlorophyceae</taxon>
        <taxon>CS clade</taxon>
        <taxon>Chlamydomonadales</taxon>
        <taxon>Chlamydomonadaceae</taxon>
        <taxon>Polytomella</taxon>
    </lineage>
</organism>
<dbReference type="EMBL" id="HBFM01011494">
    <property type="protein sequence ID" value="CAD8770872.1"/>
    <property type="molecule type" value="Transcribed_RNA"/>
</dbReference>
<feature type="domain" description="RRM" evidence="3">
    <location>
        <begin position="193"/>
        <end position="275"/>
    </location>
</feature>
<dbReference type="InterPro" id="IPR000504">
    <property type="entry name" value="RRM_dom"/>
</dbReference>
<dbReference type="InterPro" id="IPR035979">
    <property type="entry name" value="RBD_domain_sf"/>
</dbReference>
<dbReference type="AlphaFoldDB" id="A0A7S0UW09"/>
<dbReference type="InterPro" id="IPR012677">
    <property type="entry name" value="Nucleotide-bd_a/b_plait_sf"/>
</dbReference>
<evidence type="ECO:0000256" key="1">
    <source>
        <dbReference type="ARBA" id="ARBA00022884"/>
    </source>
</evidence>
<proteinExistence type="predicted"/>
<sequence>MKPQSGNTYFQNDNFQSVSNSLSNSASQGLTTPEVEASQIRTVFVTGFPADVTPKEFHNLVRFFTGYEASQLHNKTGVYLQAFALFNNHASAVQACNILNQLPYDAENTLTAKIAHKNLYLKDAPTILRADTTGKVSLNIAWVSPSSPSSSYPVSQAPSASNLPGYLQSDAPVRSPVSGFAPVLNKYDNLPCNTLFIGNLGDSVDEAELRLVFGSLFGFKQLKLICNPRQVGGSQVSCFVEFSSVTAAAAVHASMQGAIFNSSDRGPIRIQYSKNPFGKRSAHPGVAQGIAQGVSAPQLLSHGLMLGDGAPMFLPPGVVPNGGGPPGHHINPGALPFGPGVLGEVSWSNAVSPFPLS</sequence>
<evidence type="ECO:0000256" key="2">
    <source>
        <dbReference type="PROSITE-ProRule" id="PRU00176"/>
    </source>
</evidence>
<evidence type="ECO:0000313" key="4">
    <source>
        <dbReference type="EMBL" id="CAD8770872.1"/>
    </source>
</evidence>
<keyword evidence="1 2" id="KW-0694">RNA-binding</keyword>
<dbReference type="Pfam" id="PF00076">
    <property type="entry name" value="RRM_1"/>
    <property type="match status" value="1"/>
</dbReference>
<dbReference type="Gene3D" id="3.30.70.330">
    <property type="match status" value="2"/>
</dbReference>
<protein>
    <recommendedName>
        <fullName evidence="3">RRM domain-containing protein</fullName>
    </recommendedName>
</protein>
<reference evidence="4" key="1">
    <citation type="submission" date="2021-01" db="EMBL/GenBank/DDBJ databases">
        <authorList>
            <person name="Corre E."/>
            <person name="Pelletier E."/>
            <person name="Niang G."/>
            <person name="Scheremetjew M."/>
            <person name="Finn R."/>
            <person name="Kale V."/>
            <person name="Holt S."/>
            <person name="Cochrane G."/>
            <person name="Meng A."/>
            <person name="Brown T."/>
            <person name="Cohen L."/>
        </authorList>
    </citation>
    <scope>NUCLEOTIDE SEQUENCE</scope>
    <source>
        <strain evidence="4">SAG 63-3</strain>
    </source>
</reference>
<dbReference type="PROSITE" id="PS50102">
    <property type="entry name" value="RRM"/>
    <property type="match status" value="1"/>
</dbReference>
<dbReference type="GO" id="GO:0003723">
    <property type="term" value="F:RNA binding"/>
    <property type="evidence" value="ECO:0007669"/>
    <property type="project" value="UniProtKB-UniRule"/>
</dbReference>
<accession>A0A7S0UW09</accession>
<evidence type="ECO:0000259" key="3">
    <source>
        <dbReference type="PROSITE" id="PS50102"/>
    </source>
</evidence>